<dbReference type="SUPFAM" id="SSF52317">
    <property type="entry name" value="Class I glutamine amidotransferase-like"/>
    <property type="match status" value="1"/>
</dbReference>
<name>A0A5C5ZGM5_9BACT</name>
<feature type="transmembrane region" description="Helical" evidence="1">
    <location>
        <begin position="21"/>
        <end position="45"/>
    </location>
</feature>
<dbReference type="InterPro" id="IPR029062">
    <property type="entry name" value="Class_I_gatase-like"/>
</dbReference>
<reference evidence="2 3" key="1">
    <citation type="submission" date="2019-02" db="EMBL/GenBank/DDBJ databases">
        <title>Deep-cultivation of Planctomycetes and their phenomic and genomic characterization uncovers novel biology.</title>
        <authorList>
            <person name="Wiegand S."/>
            <person name="Jogler M."/>
            <person name="Boedeker C."/>
            <person name="Pinto D."/>
            <person name="Vollmers J."/>
            <person name="Rivas-Marin E."/>
            <person name="Kohn T."/>
            <person name="Peeters S.H."/>
            <person name="Heuer A."/>
            <person name="Rast P."/>
            <person name="Oberbeckmann S."/>
            <person name="Bunk B."/>
            <person name="Jeske O."/>
            <person name="Meyerdierks A."/>
            <person name="Storesund J.E."/>
            <person name="Kallscheuer N."/>
            <person name="Luecker S."/>
            <person name="Lage O.M."/>
            <person name="Pohl T."/>
            <person name="Merkel B.J."/>
            <person name="Hornburger P."/>
            <person name="Mueller R.-W."/>
            <person name="Bruemmer F."/>
            <person name="Labrenz M."/>
            <person name="Spormann A.M."/>
            <person name="Op Den Camp H."/>
            <person name="Overmann J."/>
            <person name="Amann R."/>
            <person name="Jetten M.S.M."/>
            <person name="Mascher T."/>
            <person name="Medema M.H."/>
            <person name="Devos D.P."/>
            <person name="Kaster A.-K."/>
            <person name="Ovreas L."/>
            <person name="Rohde M."/>
            <person name="Galperin M.Y."/>
            <person name="Jogler C."/>
        </authorList>
    </citation>
    <scope>NUCLEOTIDE SEQUENCE [LARGE SCALE GENOMIC DNA]</scope>
    <source>
        <strain evidence="2 3">Mal64</strain>
    </source>
</reference>
<proteinExistence type="predicted"/>
<evidence type="ECO:0000313" key="3">
    <source>
        <dbReference type="Proteomes" id="UP000315440"/>
    </source>
</evidence>
<sequence>MPPTARSPHDLLGRLDQRRPRGLVTIARVIGLVVLAAASFLASAACAEPTIGECRFGFEGAYKLGVWTPLRVAIDGGEAGPDARAEALRLVVAAPDSDGVATLATTPGGKPAAVEPGRTTHELLYVRVGRADASVEVRLMRGAKTIDRKKIGVGVAEDDKNRLPATPSSGRLILELGGPTALTQAVIAAQSAQSGGDNEGMLHVAVLPSGELVGEGFGRLPTEWHGYEGIETIVVAEGPSDDWLAGVAPSDPRLVALAQWVEMGGRLVIACGARGADWFAPNGPLSDLAPGEFAGIESITTVAPIVRYAESDAPAPIAAGETVAVCRLADVAGRVEARAGSAAGSLPLLVRASRGMGEVVFVAVNLSSGPLKNWPGSPLLMAKLVGLSGEASNNDGGSTSGAGSLAVGQNDLAAVLRQRLDASFTGVSTPPFMAVVGLVIAYLLLIGPGDYLLVTRVLKRPEATWITFPLMVAICGGGAYWLALSLKGDQLRVNQVEMIDIDCSRGLARGTVWTHVFSPRAERYDLALRTRTPGGDDTTPDASYLAWMGQPGYGLGGMLTPAPAGSPLAASYAFGPRLGGVYGMPVQVWSTKTMLSRYLAPIDRLVDGRLSQTADGLVEGDLTNDTGAPLEDCWLLYGAWAWRLGDLADGETKGVDLARAPVKVNTMLREQMNVTNVGGGDNYYYFDHRRMEVESLAALMMFGERLTVSGGEGVSNGYQRFTDLCRMLDTGRAILLARCPQVCSQLVRSGGAPAADGAKQPAAEPLASEQDKNWVFCRYVMQVQE</sequence>
<feature type="transmembrane region" description="Helical" evidence="1">
    <location>
        <begin position="432"/>
        <end position="453"/>
    </location>
</feature>
<dbReference type="EMBL" id="SJPQ01000004">
    <property type="protein sequence ID" value="TWT86492.1"/>
    <property type="molecule type" value="Genomic_DNA"/>
</dbReference>
<organism evidence="2 3">
    <name type="scientific">Pseudobythopirellula maris</name>
    <dbReference type="NCBI Taxonomy" id="2527991"/>
    <lineage>
        <taxon>Bacteria</taxon>
        <taxon>Pseudomonadati</taxon>
        <taxon>Planctomycetota</taxon>
        <taxon>Planctomycetia</taxon>
        <taxon>Pirellulales</taxon>
        <taxon>Lacipirellulaceae</taxon>
        <taxon>Pseudobythopirellula</taxon>
    </lineage>
</organism>
<gene>
    <name evidence="2" type="ORF">Mal64_33170</name>
</gene>
<comment type="caution">
    <text evidence="2">The sequence shown here is derived from an EMBL/GenBank/DDBJ whole genome shotgun (WGS) entry which is preliminary data.</text>
</comment>
<feature type="transmembrane region" description="Helical" evidence="1">
    <location>
        <begin position="465"/>
        <end position="484"/>
    </location>
</feature>
<evidence type="ECO:0000313" key="2">
    <source>
        <dbReference type="EMBL" id="TWT86492.1"/>
    </source>
</evidence>
<keyword evidence="1" id="KW-0812">Transmembrane</keyword>
<dbReference type="AlphaFoldDB" id="A0A5C5ZGM5"/>
<evidence type="ECO:0000256" key="1">
    <source>
        <dbReference type="SAM" id="Phobius"/>
    </source>
</evidence>
<protein>
    <recommendedName>
        <fullName evidence="4">Glutamine amidotransferase domain-containing protein</fullName>
    </recommendedName>
</protein>
<keyword evidence="3" id="KW-1185">Reference proteome</keyword>
<accession>A0A5C5ZGM5</accession>
<evidence type="ECO:0008006" key="4">
    <source>
        <dbReference type="Google" id="ProtNLM"/>
    </source>
</evidence>
<keyword evidence="1" id="KW-1133">Transmembrane helix</keyword>
<dbReference type="Proteomes" id="UP000315440">
    <property type="component" value="Unassembled WGS sequence"/>
</dbReference>
<keyword evidence="1" id="KW-0472">Membrane</keyword>